<comment type="similarity">
    <text evidence="2">Belongs to the CSC1 (TC 1.A.17) family.</text>
</comment>
<evidence type="ECO:0000259" key="11">
    <source>
        <dbReference type="Pfam" id="PF14703"/>
    </source>
</evidence>
<evidence type="ECO:0000256" key="8">
    <source>
        <dbReference type="SAM" id="Phobius"/>
    </source>
</evidence>
<evidence type="ECO:0000256" key="4">
    <source>
        <dbReference type="ARBA" id="ARBA00022692"/>
    </source>
</evidence>
<evidence type="ECO:0008006" key="14">
    <source>
        <dbReference type="Google" id="ProtNLM"/>
    </source>
</evidence>
<feature type="transmembrane region" description="Helical" evidence="8">
    <location>
        <begin position="206"/>
        <end position="225"/>
    </location>
</feature>
<feature type="transmembrane region" description="Helical" evidence="8">
    <location>
        <begin position="694"/>
        <end position="713"/>
    </location>
</feature>
<feature type="domain" description="CSC1/OSCA1-like N-terminal transmembrane" evidence="10">
    <location>
        <begin position="79"/>
        <end position="227"/>
    </location>
</feature>
<feature type="region of interest" description="Disordered" evidence="7">
    <location>
        <begin position="824"/>
        <end position="847"/>
    </location>
</feature>
<evidence type="ECO:0000259" key="9">
    <source>
        <dbReference type="Pfam" id="PF02714"/>
    </source>
</evidence>
<dbReference type="EMBL" id="MCGE01000005">
    <property type="protein sequence ID" value="ORZ21490.1"/>
    <property type="molecule type" value="Genomic_DNA"/>
</dbReference>
<dbReference type="AlphaFoldDB" id="A0A1X2ISG8"/>
<dbReference type="InterPro" id="IPR027815">
    <property type="entry name" value="CSC1/OSCA1-like_cyt"/>
</dbReference>
<dbReference type="GO" id="GO:0005227">
    <property type="term" value="F:calcium-activated cation channel activity"/>
    <property type="evidence" value="ECO:0007669"/>
    <property type="project" value="InterPro"/>
</dbReference>
<organism evidence="12 13">
    <name type="scientific">Absidia repens</name>
    <dbReference type="NCBI Taxonomy" id="90262"/>
    <lineage>
        <taxon>Eukaryota</taxon>
        <taxon>Fungi</taxon>
        <taxon>Fungi incertae sedis</taxon>
        <taxon>Mucoromycota</taxon>
        <taxon>Mucoromycotina</taxon>
        <taxon>Mucoromycetes</taxon>
        <taxon>Mucorales</taxon>
        <taxon>Cunninghamellaceae</taxon>
        <taxon>Absidia</taxon>
    </lineage>
</organism>
<feature type="region of interest" description="Disordered" evidence="7">
    <location>
        <begin position="948"/>
        <end position="977"/>
    </location>
</feature>
<keyword evidence="3" id="KW-0813">Transport</keyword>
<feature type="region of interest" description="Disordered" evidence="7">
    <location>
        <begin position="342"/>
        <end position="368"/>
    </location>
</feature>
<feature type="transmembrane region" description="Helical" evidence="8">
    <location>
        <begin position="782"/>
        <end position="802"/>
    </location>
</feature>
<dbReference type="InterPro" id="IPR032880">
    <property type="entry name" value="CSC1/OSCA1-like_N"/>
</dbReference>
<reference evidence="12 13" key="1">
    <citation type="submission" date="2016-07" db="EMBL/GenBank/DDBJ databases">
        <title>Pervasive Adenine N6-methylation of Active Genes in Fungi.</title>
        <authorList>
            <consortium name="DOE Joint Genome Institute"/>
            <person name="Mondo S.J."/>
            <person name="Dannebaum R.O."/>
            <person name="Kuo R.C."/>
            <person name="Labutti K."/>
            <person name="Haridas S."/>
            <person name="Kuo A."/>
            <person name="Salamov A."/>
            <person name="Ahrendt S.R."/>
            <person name="Lipzen A."/>
            <person name="Sullivan W."/>
            <person name="Andreopoulos W.B."/>
            <person name="Clum A."/>
            <person name="Lindquist E."/>
            <person name="Daum C."/>
            <person name="Ramamoorthy G.K."/>
            <person name="Gryganskyi A."/>
            <person name="Culley D."/>
            <person name="Magnuson J.K."/>
            <person name="James T.Y."/>
            <person name="O'Malley M.A."/>
            <person name="Stajich J.E."/>
            <person name="Spatafora J.W."/>
            <person name="Visel A."/>
            <person name="Grigoriev I.V."/>
        </authorList>
    </citation>
    <scope>NUCLEOTIDE SEQUENCE [LARGE SCALE GENOMIC DNA]</scope>
    <source>
        <strain evidence="12 13">NRRL 1336</strain>
    </source>
</reference>
<comment type="subcellular location">
    <subcellularLocation>
        <location evidence="1">Membrane</location>
        <topology evidence="1">Multi-pass membrane protein</topology>
    </subcellularLocation>
</comment>
<dbReference type="Pfam" id="PF02714">
    <property type="entry name" value="RSN1_7TM"/>
    <property type="match status" value="1"/>
</dbReference>
<comment type="caution">
    <text evidence="12">The sequence shown here is derived from an EMBL/GenBank/DDBJ whole genome shotgun (WGS) entry which is preliminary data.</text>
</comment>
<feature type="domain" description="CSC1/OSCA1-like cytosolic" evidence="11">
    <location>
        <begin position="249"/>
        <end position="493"/>
    </location>
</feature>
<feature type="compositionally biased region" description="Polar residues" evidence="7">
    <location>
        <begin position="348"/>
        <end position="366"/>
    </location>
</feature>
<keyword evidence="6 8" id="KW-0472">Membrane</keyword>
<feature type="transmembrane region" description="Helical" evidence="8">
    <location>
        <begin position="756"/>
        <end position="776"/>
    </location>
</feature>
<dbReference type="InterPro" id="IPR045122">
    <property type="entry name" value="Csc1-like"/>
</dbReference>
<dbReference type="Pfam" id="PF13967">
    <property type="entry name" value="RSN1_TM"/>
    <property type="match status" value="1"/>
</dbReference>
<dbReference type="Proteomes" id="UP000193560">
    <property type="component" value="Unassembled WGS sequence"/>
</dbReference>
<dbReference type="OrthoDB" id="1689567at2759"/>
<keyword evidence="4 8" id="KW-0812">Transmembrane</keyword>
<dbReference type="PANTHER" id="PTHR13018">
    <property type="entry name" value="PROBABLE MEMBRANE PROTEIN DUF221-RELATED"/>
    <property type="match status" value="1"/>
</dbReference>
<evidence type="ECO:0000256" key="1">
    <source>
        <dbReference type="ARBA" id="ARBA00004141"/>
    </source>
</evidence>
<gene>
    <name evidence="12" type="ORF">BCR42DRAFT_407637</name>
</gene>
<sequence length="1140" mass="128066">MSSLTTPFPTSTTLNSTLYSTFSSLPTSNITTAINIPSATGTPSASTTGTQSHGTNESDIFDPPPGSIASSAQQNQNGLSTQLIICTSVGLLFFLIFCFLRTRWPVIFAPRKSMKRRKPPTLPDSFFGWIIPLIRISKTEMLDKVGLDAVIMLDFIVMSIKIFGLCSFFGVVVLIPISATTGNFTDPLLSSVDHLSITVVKESSPYLIAYLVFTYFFTFVTWFFLQQNYDSYVYMRARYLMQLSGTLVSRSVIVTGLPVELRTDQALATYFETLGIGVVVSCHVVRHVKKLGHILRKRARALDKLEESYVKYWGNPCTVITNYHPEQIIQNAQRIHHLESLNDKKQPCNKQNDGTSAKTDQSSDNSAMDEMTSEYILHRTNKVSDTYNNTCKTVNNTIIGYQRGHRPQIKTGLFGLYGERVDAIDYYTKEFDHWDKMATEARASSEFNMTSVGFVTFEKMESALIASQIAICPVPFRCRTANAYEPRDVLWRNIHISGKQRVVRDILVWSATIALVIFWTVPISFISSFTSIDAIIKLAPGLGSFIDEHNFLQNIVQGLIPTLLVNIFMQVLPLVLDFLGVVQGLRARSAVSESTLSKYFFFLIFNVLLVFTIVSTAINTVVLLFERPTEIARILATSLPKVSPFFINYTILQGLLLMPLNLLLLGSLIVRGFTIYFLAKTPREHANARAPDSFNYGAGYPAPLLIFIIVLVYSTVAPIILIFGSLYFAITYVVYKYQFLYVYFRPYEAAGQLWTLVFPRIITGMIIFQLTMLGLFVLKDSYVLSGLCVPLIVLTLIFKFTIDAAYTRNSLHLPIQLLKEQTNVEEDSDNHNNVDIGIDGHENNQATNEATGRSNIAQDRWISAFSSIQNSSRHRFDQNNQQQQSLVQPRQRHMILDEDNYRATPDNKTDYRQPPMFLNPGVLDTGLKWYGNPYLVGELPHLWLPVRSASPPESSHPRPPGIQTQTTEGQHTDPMNDNDDLYCRNIDNYEQQLSVTATDIAQAVRVLEKSHHDNVDLGHVCINDDIQQPQHHPGPFSTGNSFGSHINGISKNSNLGNTRQLPNNDGNMDKDNSDDTDDDYSDNDNGANATSIYHRIYYHHPEQRHSSSTYRPSSTCINILHSTPSLQLVCSNTSSTPPAD</sequence>
<evidence type="ECO:0000256" key="3">
    <source>
        <dbReference type="ARBA" id="ARBA00022448"/>
    </source>
</evidence>
<feature type="compositionally biased region" description="Low complexity" evidence="7">
    <location>
        <begin position="37"/>
        <end position="50"/>
    </location>
</feature>
<feature type="transmembrane region" description="Helical" evidence="8">
    <location>
        <begin position="719"/>
        <end position="744"/>
    </location>
</feature>
<dbReference type="Pfam" id="PF14703">
    <property type="entry name" value="PHM7_cyt"/>
    <property type="match status" value="1"/>
</dbReference>
<feature type="transmembrane region" description="Helical" evidence="8">
    <location>
        <begin position="79"/>
        <end position="100"/>
    </location>
</feature>
<evidence type="ECO:0000256" key="2">
    <source>
        <dbReference type="ARBA" id="ARBA00007779"/>
    </source>
</evidence>
<feature type="compositionally biased region" description="Polar residues" evidence="7">
    <location>
        <begin position="1037"/>
        <end position="1062"/>
    </location>
</feature>
<evidence type="ECO:0000313" key="13">
    <source>
        <dbReference type="Proteomes" id="UP000193560"/>
    </source>
</evidence>
<keyword evidence="13" id="KW-1185">Reference proteome</keyword>
<feature type="transmembrane region" description="Helical" evidence="8">
    <location>
        <begin position="600"/>
        <end position="625"/>
    </location>
</feature>
<feature type="region of interest" description="Disordered" evidence="7">
    <location>
        <begin position="1025"/>
        <end position="1088"/>
    </location>
</feature>
<dbReference type="GO" id="GO:0005886">
    <property type="term" value="C:plasma membrane"/>
    <property type="evidence" value="ECO:0007669"/>
    <property type="project" value="TreeGrafter"/>
</dbReference>
<proteinExistence type="inferred from homology"/>
<evidence type="ECO:0000256" key="6">
    <source>
        <dbReference type="ARBA" id="ARBA00023136"/>
    </source>
</evidence>
<feature type="transmembrane region" description="Helical" evidence="8">
    <location>
        <begin position="555"/>
        <end position="579"/>
    </location>
</feature>
<name>A0A1X2ISG8_9FUNG</name>
<feature type="domain" description="CSC1/OSCA1-like 7TM region" evidence="9">
    <location>
        <begin position="504"/>
        <end position="776"/>
    </location>
</feature>
<evidence type="ECO:0000256" key="7">
    <source>
        <dbReference type="SAM" id="MobiDB-lite"/>
    </source>
</evidence>
<feature type="compositionally biased region" description="Polar residues" evidence="7">
    <location>
        <begin position="962"/>
        <end position="975"/>
    </location>
</feature>
<evidence type="ECO:0000313" key="12">
    <source>
        <dbReference type="EMBL" id="ORZ21490.1"/>
    </source>
</evidence>
<accession>A0A1X2ISG8</accession>
<evidence type="ECO:0000259" key="10">
    <source>
        <dbReference type="Pfam" id="PF13967"/>
    </source>
</evidence>
<feature type="transmembrane region" description="Helical" evidence="8">
    <location>
        <begin position="149"/>
        <end position="175"/>
    </location>
</feature>
<keyword evidence="5 8" id="KW-1133">Transmembrane helix</keyword>
<feature type="transmembrane region" description="Helical" evidence="8">
    <location>
        <begin position="506"/>
        <end position="535"/>
    </location>
</feature>
<dbReference type="PANTHER" id="PTHR13018:SF5">
    <property type="entry name" value="RE44586P"/>
    <property type="match status" value="1"/>
</dbReference>
<protein>
    <recommendedName>
        <fullName evidence="14">DUF221-domain-containing protein</fullName>
    </recommendedName>
</protein>
<feature type="transmembrane region" description="Helical" evidence="8">
    <location>
        <begin position="645"/>
        <end position="673"/>
    </location>
</feature>
<dbReference type="InterPro" id="IPR003864">
    <property type="entry name" value="CSC1/OSCA1-like_7TM"/>
</dbReference>
<evidence type="ECO:0000256" key="5">
    <source>
        <dbReference type="ARBA" id="ARBA00022989"/>
    </source>
</evidence>
<feature type="region of interest" description="Disordered" evidence="7">
    <location>
        <begin position="34"/>
        <end position="73"/>
    </location>
</feature>